<evidence type="ECO:0000256" key="2">
    <source>
        <dbReference type="SAM" id="MobiDB-lite"/>
    </source>
</evidence>
<dbReference type="STRING" id="660025.F9F3X6"/>
<evidence type="ECO:0000256" key="1">
    <source>
        <dbReference type="ARBA" id="ARBA00023242"/>
    </source>
</evidence>
<proteinExistence type="predicted"/>
<comment type="caution">
    <text evidence="3">The sequence shown here is derived from an EMBL/GenBank/DDBJ whole genome shotgun (WGS) entry which is preliminary data.</text>
</comment>
<keyword evidence="1" id="KW-0539">Nucleus</keyword>
<dbReference type="GO" id="GO:0000981">
    <property type="term" value="F:DNA-binding transcription factor activity, RNA polymerase II-specific"/>
    <property type="evidence" value="ECO:0007669"/>
    <property type="project" value="InterPro"/>
</dbReference>
<feature type="region of interest" description="Disordered" evidence="2">
    <location>
        <begin position="161"/>
        <end position="187"/>
    </location>
</feature>
<dbReference type="GO" id="GO:0000976">
    <property type="term" value="F:transcription cis-regulatory region binding"/>
    <property type="evidence" value="ECO:0007669"/>
    <property type="project" value="TreeGrafter"/>
</dbReference>
<name>F9F3X6_FUSOF</name>
<feature type="compositionally biased region" description="Basic and acidic residues" evidence="2">
    <location>
        <begin position="74"/>
        <end position="88"/>
    </location>
</feature>
<evidence type="ECO:0008006" key="4">
    <source>
        <dbReference type="Google" id="ProtNLM"/>
    </source>
</evidence>
<gene>
    <name evidence="3" type="ORF">FOXB_01101</name>
</gene>
<organism evidence="3">
    <name type="scientific">Fusarium oxysporum (strain Fo5176)</name>
    <name type="common">Fusarium vascular wilt</name>
    <dbReference type="NCBI Taxonomy" id="660025"/>
    <lineage>
        <taxon>Eukaryota</taxon>
        <taxon>Fungi</taxon>
        <taxon>Dikarya</taxon>
        <taxon>Ascomycota</taxon>
        <taxon>Pezizomycotina</taxon>
        <taxon>Sordariomycetes</taxon>
        <taxon>Hypocreomycetidae</taxon>
        <taxon>Hypocreales</taxon>
        <taxon>Nectriaceae</taxon>
        <taxon>Fusarium</taxon>
        <taxon>Fusarium oxysporum species complex</taxon>
    </lineage>
</organism>
<dbReference type="PANTHER" id="PTHR37534:SF2">
    <property type="entry name" value="N-ACETYLTRANSFERASE DOMAIN-CONTAINING PROTEIN"/>
    <property type="match status" value="1"/>
</dbReference>
<dbReference type="PaxDb" id="5507-FOXG_10703P0"/>
<dbReference type="EMBL" id="AFQF01000433">
    <property type="protein sequence ID" value="EGU88380.1"/>
    <property type="molecule type" value="Genomic_DNA"/>
</dbReference>
<feature type="region of interest" description="Disordered" evidence="2">
    <location>
        <begin position="69"/>
        <end position="95"/>
    </location>
</feature>
<dbReference type="GO" id="GO:0008270">
    <property type="term" value="F:zinc ion binding"/>
    <property type="evidence" value="ECO:0007669"/>
    <property type="project" value="InterPro"/>
</dbReference>
<dbReference type="OrthoDB" id="4525710at2759"/>
<reference evidence="3" key="1">
    <citation type="journal article" date="2012" name="Mol. Plant Microbe Interact.">
        <title>A highly conserved effector in Fusarium oxysporum is required for full virulence on Arabidopsis.</title>
        <authorList>
            <person name="Thatcher L.F."/>
            <person name="Gardiner D.M."/>
            <person name="Kazan K."/>
            <person name="Manners J."/>
        </authorList>
    </citation>
    <scope>NUCLEOTIDE SEQUENCE [LARGE SCALE GENOMIC DNA]</scope>
    <source>
        <strain evidence="3">Fo5176</strain>
    </source>
</reference>
<dbReference type="AlphaFoldDB" id="F9F3X6"/>
<dbReference type="InterPro" id="IPR001138">
    <property type="entry name" value="Zn2Cys6_DnaBD"/>
</dbReference>
<sequence>MKRVKCCTACRRRHRKCVTQPGASQCGTCLESGQECRFENDIRFKHTHSETQKESGRKWAKVPQKISFTTPRGIDGKVPEEADTRPEANESATQPISEGMMEISIDDPMQSQPEAGPLEQVFSYWGSPSNLITDSPIDQNMSPAYQAESPSLPRASIPFILDPDRNSPNATGQGLSGQGLSGQGCSQDPFELTEREAFLFMTYIHKLAPLSDACDDTRHFALEVPRLALHQPMIMNGLLALASRYDSRCTNSSDDIESTFYHNKCIKLLIEAFAQPPETWDSTLLTAVVIARLYEENDNETDSYYHHLSGTQNLLNHEVIARFVMQGGLAEAASWVHLRQAIYVYVVRREPLEICLENFERSTVFRRSDDSAYANRAVYNFAKLMRLFLPMESPDGDLGKWEAVEREMQEWYEARPVSFKPVFHKAADISSDRPFSVICFAASVPGDKSLRFAPQSKCGYCIRDPCMRTHTIQYLEKVDEVIKWKTKALIATLKREWDDQD</sequence>
<dbReference type="CDD" id="cd00067">
    <property type="entry name" value="GAL4"/>
    <property type="match status" value="1"/>
</dbReference>
<dbReference type="PANTHER" id="PTHR37534">
    <property type="entry name" value="TRANSCRIPTIONAL ACTIVATOR PROTEIN UGA3"/>
    <property type="match status" value="1"/>
</dbReference>
<evidence type="ECO:0000313" key="3">
    <source>
        <dbReference type="EMBL" id="EGU88380.1"/>
    </source>
</evidence>
<protein>
    <recommendedName>
        <fullName evidence="4">Zn(2)-C6 fungal-type domain-containing protein</fullName>
    </recommendedName>
</protein>
<dbReference type="GO" id="GO:0045944">
    <property type="term" value="P:positive regulation of transcription by RNA polymerase II"/>
    <property type="evidence" value="ECO:0007669"/>
    <property type="project" value="TreeGrafter"/>
</dbReference>
<dbReference type="GO" id="GO:0005634">
    <property type="term" value="C:nucleus"/>
    <property type="evidence" value="ECO:0007669"/>
    <property type="project" value="TreeGrafter"/>
</dbReference>
<accession>F9F3X6</accession>